<feature type="region of interest" description="Disordered" evidence="1">
    <location>
        <begin position="147"/>
        <end position="192"/>
    </location>
</feature>
<feature type="compositionally biased region" description="Polar residues" evidence="1">
    <location>
        <begin position="442"/>
        <end position="451"/>
    </location>
</feature>
<organism evidence="4">
    <name type="scientific">Gongylonema pulchrum</name>
    <dbReference type="NCBI Taxonomy" id="637853"/>
    <lineage>
        <taxon>Eukaryota</taxon>
        <taxon>Metazoa</taxon>
        <taxon>Ecdysozoa</taxon>
        <taxon>Nematoda</taxon>
        <taxon>Chromadorea</taxon>
        <taxon>Rhabditida</taxon>
        <taxon>Spirurina</taxon>
        <taxon>Spiruromorpha</taxon>
        <taxon>Spiruroidea</taxon>
        <taxon>Gongylonematidae</taxon>
        <taxon>Gongylonema</taxon>
    </lineage>
</organism>
<reference evidence="4" key="1">
    <citation type="submission" date="2016-06" db="UniProtKB">
        <authorList>
            <consortium name="WormBaseParasite"/>
        </authorList>
    </citation>
    <scope>IDENTIFICATION</scope>
</reference>
<feature type="region of interest" description="Disordered" evidence="1">
    <location>
        <begin position="49"/>
        <end position="87"/>
    </location>
</feature>
<evidence type="ECO:0000313" key="3">
    <source>
        <dbReference type="Proteomes" id="UP000271098"/>
    </source>
</evidence>
<dbReference type="Proteomes" id="UP000271098">
    <property type="component" value="Unassembled WGS sequence"/>
</dbReference>
<name>A0A183DPX6_9BILA</name>
<feature type="region of interest" description="Disordered" evidence="1">
    <location>
        <begin position="431"/>
        <end position="518"/>
    </location>
</feature>
<dbReference type="AlphaFoldDB" id="A0A183DPX6"/>
<feature type="compositionally biased region" description="Basic and acidic residues" evidence="1">
    <location>
        <begin position="182"/>
        <end position="192"/>
    </location>
</feature>
<sequence length="518" mass="57280">MGDEWRGSQAASRCALHAADADLNSILAHNPLFCDRCRDEQVLVKTKGEELLFPNGPPRWMSTSSSSSSSSNNGSSTTTATTSTDQQTNVKKFSLPLLEFFNQFQSSFGGGGEAAAAAAVPQEEYHESREIRSIYDMQQYNQQPLPAQKTDEKPMKAAPARAEKPSIGGAGGGAGKKIRREKKQEAEKEKPHVPAGIAVHKLMKQGFSKDVALEKYVEIQRQKAGPKSEENKVQIDRKEMPWAPPHPKMLKKRQSVIQRVVDHQRYVAIVSNFLNANHSQPRFLQNRQEVRIMDEKLAAERMEYQKLALQSLSDRKKPIYGCDNHRVISYILYPIESDELALHLANRHGVRVVMCASSVMKILSNPWVGDSPNYVIPVMVKCHFSERTNRFENTCLVGKPCVEKAINGPSAWRRFVKFSIKLALYDNKPAKKTGGRQRANFAKSSAKTTDGGSEMKDGTEAPGTSAACDDEDDRGTLFIAEEEEEEKPAAPESASMNKKADGARNAKPDAATPSGTTT</sequence>
<evidence type="ECO:0000313" key="4">
    <source>
        <dbReference type="WBParaSite" id="GPUH_0001078001-mRNA-1"/>
    </source>
</evidence>
<evidence type="ECO:0000256" key="1">
    <source>
        <dbReference type="SAM" id="MobiDB-lite"/>
    </source>
</evidence>
<dbReference type="WBParaSite" id="GPUH_0001078001-mRNA-1">
    <property type="protein sequence ID" value="GPUH_0001078001-mRNA-1"/>
    <property type="gene ID" value="GPUH_0001078001"/>
</dbReference>
<dbReference type="EMBL" id="UYRT01078140">
    <property type="protein sequence ID" value="VDN17878.1"/>
    <property type="molecule type" value="Genomic_DNA"/>
</dbReference>
<feature type="compositionally biased region" description="Basic and acidic residues" evidence="1">
    <location>
        <begin position="498"/>
        <end position="507"/>
    </location>
</feature>
<evidence type="ECO:0000313" key="2">
    <source>
        <dbReference type="EMBL" id="VDN17878.1"/>
    </source>
</evidence>
<keyword evidence="3" id="KW-1185">Reference proteome</keyword>
<gene>
    <name evidence="2" type="ORF">GPUH_LOCUS10767</name>
</gene>
<protein>
    <submittedName>
        <fullName evidence="4">NARG2_C domain-containing protein</fullName>
    </submittedName>
</protein>
<reference evidence="2 3" key="2">
    <citation type="submission" date="2018-11" db="EMBL/GenBank/DDBJ databases">
        <authorList>
            <consortium name="Pathogen Informatics"/>
        </authorList>
    </citation>
    <scope>NUCLEOTIDE SEQUENCE [LARGE SCALE GENOMIC DNA]</scope>
</reference>
<feature type="compositionally biased region" description="Low complexity" evidence="1">
    <location>
        <begin position="62"/>
        <end position="84"/>
    </location>
</feature>
<proteinExistence type="predicted"/>
<dbReference type="OrthoDB" id="6288737at2759"/>
<accession>A0A183DPX6</accession>